<evidence type="ECO:0000313" key="3">
    <source>
        <dbReference type="Proteomes" id="UP000030013"/>
    </source>
</evidence>
<proteinExistence type="predicted"/>
<accession>A0A0A0JPS4</accession>
<dbReference type="InterPro" id="IPR023203">
    <property type="entry name" value="TTHA0068_sf"/>
</dbReference>
<sequence>MEAGRPFAAHEVLEARWKAGPVDERDLWQGLAQVCVAITHAARGNQSGADRLADRAGTKLASYVATGRPTYGADLNAIMECARRRVTGRGSSNVQGAPPDMQKAPGRDL</sequence>
<dbReference type="SUPFAM" id="SSF140663">
    <property type="entry name" value="TTHA0068-like"/>
    <property type="match status" value="1"/>
</dbReference>
<dbReference type="AlphaFoldDB" id="A0A0A0JPS4"/>
<evidence type="ECO:0000256" key="1">
    <source>
        <dbReference type="SAM" id="MobiDB-lite"/>
    </source>
</evidence>
<protein>
    <recommendedName>
        <fullName evidence="4">DUF309 domain-containing protein</fullName>
    </recommendedName>
</protein>
<reference evidence="2 3" key="1">
    <citation type="submission" date="2013-08" db="EMBL/GenBank/DDBJ databases">
        <title>The genome sequence of Knoellia aerolata.</title>
        <authorList>
            <person name="Zhu W."/>
            <person name="Wang G."/>
        </authorList>
    </citation>
    <scope>NUCLEOTIDE SEQUENCE [LARGE SCALE GENOMIC DNA]</scope>
    <source>
        <strain evidence="2 3">DSM 18566</strain>
    </source>
</reference>
<comment type="caution">
    <text evidence="2">The sequence shown here is derived from an EMBL/GenBank/DDBJ whole genome shotgun (WGS) entry which is preliminary data.</text>
</comment>
<dbReference type="Gene3D" id="1.10.3450.10">
    <property type="entry name" value="TTHA0068-like"/>
    <property type="match status" value="1"/>
</dbReference>
<evidence type="ECO:0000313" key="2">
    <source>
        <dbReference type="EMBL" id="KGN38012.1"/>
    </source>
</evidence>
<dbReference type="InterPro" id="IPR005500">
    <property type="entry name" value="DUF309"/>
</dbReference>
<name>A0A0A0JPS4_9MICO</name>
<feature type="region of interest" description="Disordered" evidence="1">
    <location>
        <begin position="86"/>
        <end position="109"/>
    </location>
</feature>
<feature type="non-terminal residue" evidence="2">
    <location>
        <position position="109"/>
    </location>
</feature>
<organism evidence="2 3">
    <name type="scientific">Knoellia aerolata DSM 18566</name>
    <dbReference type="NCBI Taxonomy" id="1385519"/>
    <lineage>
        <taxon>Bacteria</taxon>
        <taxon>Bacillati</taxon>
        <taxon>Actinomycetota</taxon>
        <taxon>Actinomycetes</taxon>
        <taxon>Micrococcales</taxon>
        <taxon>Intrasporangiaceae</taxon>
        <taxon>Knoellia</taxon>
    </lineage>
</organism>
<dbReference type="Proteomes" id="UP000030013">
    <property type="component" value="Unassembled WGS sequence"/>
</dbReference>
<dbReference type="Pfam" id="PF03745">
    <property type="entry name" value="DUF309"/>
    <property type="match status" value="1"/>
</dbReference>
<gene>
    <name evidence="2" type="ORF">N801_13205</name>
</gene>
<keyword evidence="3" id="KW-1185">Reference proteome</keyword>
<evidence type="ECO:0008006" key="4">
    <source>
        <dbReference type="Google" id="ProtNLM"/>
    </source>
</evidence>
<dbReference type="EMBL" id="AVPL01000094">
    <property type="protein sequence ID" value="KGN38012.1"/>
    <property type="molecule type" value="Genomic_DNA"/>
</dbReference>
<dbReference type="PANTHER" id="PTHR34796">
    <property type="entry name" value="EXPRESSED PROTEIN"/>
    <property type="match status" value="1"/>
</dbReference>
<dbReference type="eggNOG" id="COG1547">
    <property type="taxonomic scope" value="Bacteria"/>
</dbReference>
<dbReference type="PANTHER" id="PTHR34796:SF1">
    <property type="entry name" value="EXPRESSED PROTEIN"/>
    <property type="match status" value="1"/>
</dbReference>